<dbReference type="CDD" id="cd10567">
    <property type="entry name" value="SWIB-MDM2_like"/>
    <property type="match status" value="1"/>
</dbReference>
<dbReference type="PROSITE" id="PS51925">
    <property type="entry name" value="SWIB_MDM2"/>
    <property type="match status" value="1"/>
</dbReference>
<dbReference type="AlphaFoldDB" id="A0A484KV42"/>
<dbReference type="Gene3D" id="1.10.245.10">
    <property type="entry name" value="SWIB/MDM2 domain"/>
    <property type="match status" value="1"/>
</dbReference>
<dbReference type="InterPro" id="IPR003121">
    <property type="entry name" value="SWIB_MDM2_domain"/>
</dbReference>
<accession>A0A484KV42</accession>
<dbReference type="PANTHER" id="PTHR13844">
    <property type="entry name" value="SWI/SNF-RELATED MATRIX-ASSOCIATED ACTIN-DEPENDENT REGULATOR OF CHROMATIN SUBFAMILY D"/>
    <property type="match status" value="1"/>
</dbReference>
<dbReference type="Proteomes" id="UP000595140">
    <property type="component" value="Unassembled WGS sequence"/>
</dbReference>
<dbReference type="EMBL" id="OOIL02000691">
    <property type="protein sequence ID" value="VFQ68385.1"/>
    <property type="molecule type" value="Genomic_DNA"/>
</dbReference>
<sequence length="141" mass="15378">MALSMGFLSGFVIRETTSFFKPPVTASSVRTAPSLPNLQTSRAVAVSASSKPSAETKKPGLRGIMKPRRVSPEMQAFLGGVSEIPRTQIIKAVWDHIKKHDLQDPTNKKIVVCDEKLKKIFGGRDRVGFLEIAGLIAPHLL</sequence>
<gene>
    <name evidence="2" type="ORF">CCAM_LOCUS10161</name>
</gene>
<feature type="domain" description="DM2" evidence="1">
    <location>
        <begin position="63"/>
        <end position="141"/>
    </location>
</feature>
<proteinExistence type="predicted"/>
<dbReference type="SUPFAM" id="SSF47592">
    <property type="entry name" value="SWIB/MDM2 domain"/>
    <property type="match status" value="1"/>
</dbReference>
<organism evidence="2 3">
    <name type="scientific">Cuscuta campestris</name>
    <dbReference type="NCBI Taxonomy" id="132261"/>
    <lineage>
        <taxon>Eukaryota</taxon>
        <taxon>Viridiplantae</taxon>
        <taxon>Streptophyta</taxon>
        <taxon>Embryophyta</taxon>
        <taxon>Tracheophyta</taxon>
        <taxon>Spermatophyta</taxon>
        <taxon>Magnoliopsida</taxon>
        <taxon>eudicotyledons</taxon>
        <taxon>Gunneridae</taxon>
        <taxon>Pentapetalae</taxon>
        <taxon>asterids</taxon>
        <taxon>lamiids</taxon>
        <taxon>Solanales</taxon>
        <taxon>Convolvulaceae</taxon>
        <taxon>Cuscuteae</taxon>
        <taxon>Cuscuta</taxon>
        <taxon>Cuscuta subgen. Grammica</taxon>
        <taxon>Cuscuta sect. Cleistogrammica</taxon>
    </lineage>
</organism>
<dbReference type="Pfam" id="PF02201">
    <property type="entry name" value="SWIB"/>
    <property type="match status" value="1"/>
</dbReference>
<dbReference type="InterPro" id="IPR036885">
    <property type="entry name" value="SWIB_MDM2_dom_sf"/>
</dbReference>
<protein>
    <recommendedName>
        <fullName evidence="1">DM2 domain-containing protein</fullName>
    </recommendedName>
</protein>
<dbReference type="OrthoDB" id="10251073at2759"/>
<evidence type="ECO:0000313" key="3">
    <source>
        <dbReference type="Proteomes" id="UP000595140"/>
    </source>
</evidence>
<evidence type="ECO:0000259" key="1">
    <source>
        <dbReference type="PROSITE" id="PS51925"/>
    </source>
</evidence>
<dbReference type="InterPro" id="IPR019835">
    <property type="entry name" value="SWIB_domain"/>
</dbReference>
<keyword evidence="3" id="KW-1185">Reference proteome</keyword>
<evidence type="ECO:0000313" key="2">
    <source>
        <dbReference type="EMBL" id="VFQ68385.1"/>
    </source>
</evidence>
<dbReference type="SMART" id="SM00151">
    <property type="entry name" value="SWIB"/>
    <property type="match status" value="1"/>
</dbReference>
<name>A0A484KV42_9ASTE</name>
<reference evidence="2 3" key="1">
    <citation type="submission" date="2018-04" db="EMBL/GenBank/DDBJ databases">
        <authorList>
            <person name="Vogel A."/>
        </authorList>
    </citation>
    <scope>NUCLEOTIDE SEQUENCE [LARGE SCALE GENOMIC DNA]</scope>
</reference>